<evidence type="ECO:0000313" key="3">
    <source>
        <dbReference type="EMBL" id="MBY21289.1"/>
    </source>
</evidence>
<dbReference type="AlphaFoldDB" id="A0A2S2NVR6"/>
<proteinExistence type="predicted"/>
<feature type="transmembrane region" description="Helical" evidence="1">
    <location>
        <begin position="6"/>
        <end position="26"/>
    </location>
</feature>
<keyword evidence="1" id="KW-1133">Transmembrane helix</keyword>
<keyword evidence="1" id="KW-0812">Transmembrane</keyword>
<dbReference type="InterPro" id="IPR048366">
    <property type="entry name" value="TNP-like_GBD"/>
</dbReference>
<organism evidence="3">
    <name type="scientific">Schizaphis graminum</name>
    <name type="common">Green bug aphid</name>
    <dbReference type="NCBI Taxonomy" id="13262"/>
    <lineage>
        <taxon>Eukaryota</taxon>
        <taxon>Metazoa</taxon>
        <taxon>Ecdysozoa</taxon>
        <taxon>Arthropoda</taxon>
        <taxon>Hexapoda</taxon>
        <taxon>Insecta</taxon>
        <taxon>Pterygota</taxon>
        <taxon>Neoptera</taxon>
        <taxon>Paraneoptera</taxon>
        <taxon>Hemiptera</taxon>
        <taxon>Sternorrhyncha</taxon>
        <taxon>Aphidomorpha</taxon>
        <taxon>Aphidoidea</taxon>
        <taxon>Aphididae</taxon>
        <taxon>Aphidini</taxon>
        <taxon>Schizaphis</taxon>
    </lineage>
</organism>
<evidence type="ECO:0000259" key="2">
    <source>
        <dbReference type="Pfam" id="PF21788"/>
    </source>
</evidence>
<accession>A0A2S2NVR6</accession>
<dbReference type="Pfam" id="PF21788">
    <property type="entry name" value="TNP-like_GBD"/>
    <property type="match status" value="1"/>
</dbReference>
<evidence type="ECO:0000256" key="1">
    <source>
        <dbReference type="SAM" id="Phobius"/>
    </source>
</evidence>
<dbReference type="EMBL" id="GGMR01008670">
    <property type="protein sequence ID" value="MBY21289.1"/>
    <property type="molecule type" value="Transcribed_RNA"/>
</dbReference>
<sequence length="167" mass="19703">MYFQILYICLNVSVTVYSIINVYNLVPKKKKKQIYWEYYKEVYKMDVKNPGNLRAMPKITPQHLELTPMAKMRVRLCTQVLSLSMSKAMQYYLSKGCLNLKDSSETAKFTEYWNNLFDNFNQTLPWQRLKLNSDGFQVTEIIITVSSRINSLIQTIPMMAIRNTFLK</sequence>
<name>A0A2S2NVR6_SCHGA</name>
<keyword evidence="1" id="KW-0472">Membrane</keyword>
<feature type="domain" description="Transposable element P transposase-like GTP-binding insertion" evidence="2">
    <location>
        <begin position="28"/>
        <end position="126"/>
    </location>
</feature>
<protein>
    <recommendedName>
        <fullName evidence="2">Transposable element P transposase-like GTP-binding insertion domain-containing protein</fullName>
    </recommendedName>
</protein>
<gene>
    <name evidence="3" type="ORF">g.158898</name>
</gene>
<reference evidence="3" key="1">
    <citation type="submission" date="2018-04" db="EMBL/GenBank/DDBJ databases">
        <title>Transcriptome of Schizaphis graminum biotype I.</title>
        <authorList>
            <person name="Scully E.D."/>
            <person name="Geib S.M."/>
            <person name="Palmer N.A."/>
            <person name="Koch K."/>
            <person name="Bradshaw J."/>
            <person name="Heng-Moss T."/>
            <person name="Sarath G."/>
        </authorList>
    </citation>
    <scope>NUCLEOTIDE SEQUENCE</scope>
</reference>